<dbReference type="AlphaFoldDB" id="A0A7J6V4G9"/>
<keyword evidence="2" id="KW-1185">Reference proteome</keyword>
<dbReference type="PANTHER" id="PTHR31431:SF1">
    <property type="entry name" value="NUCLEOPORIN NUP188"/>
    <property type="match status" value="1"/>
</dbReference>
<evidence type="ECO:0000313" key="2">
    <source>
        <dbReference type="Proteomes" id="UP000554482"/>
    </source>
</evidence>
<dbReference type="GO" id="GO:0006405">
    <property type="term" value="P:RNA export from nucleus"/>
    <property type="evidence" value="ECO:0007669"/>
    <property type="project" value="TreeGrafter"/>
</dbReference>
<comment type="caution">
    <text evidence="1">The sequence shown here is derived from an EMBL/GenBank/DDBJ whole genome shotgun (WGS) entry which is preliminary data.</text>
</comment>
<name>A0A7J6V4G9_THATH</name>
<dbReference type="InterPro" id="IPR044840">
    <property type="entry name" value="Nup188"/>
</dbReference>
<accession>A0A7J6V4G9</accession>
<protein>
    <submittedName>
        <fullName evidence="1">Nucleoporin</fullName>
    </submittedName>
</protein>
<sequence>MNGIMTSTMHNKDQAIVIVSELCEANKSKQIPPEIRDVCLLLLQILDKSLHLEFCVAQSCGIRPVLGRLEDFSKGFKLLLIVAEEHTFLETSLKSLRRIISFVYPGMLQTDGFIQ</sequence>
<dbReference type="OrthoDB" id="552259at2759"/>
<dbReference type="EMBL" id="JABWDY010039187">
    <property type="protein sequence ID" value="KAF5179150.1"/>
    <property type="molecule type" value="Genomic_DNA"/>
</dbReference>
<dbReference type="GO" id="GO:0006606">
    <property type="term" value="P:protein import into nucleus"/>
    <property type="evidence" value="ECO:0007669"/>
    <property type="project" value="TreeGrafter"/>
</dbReference>
<dbReference type="GO" id="GO:0044611">
    <property type="term" value="C:nuclear pore inner ring"/>
    <property type="evidence" value="ECO:0007669"/>
    <property type="project" value="TreeGrafter"/>
</dbReference>
<dbReference type="GO" id="GO:0017056">
    <property type="term" value="F:structural constituent of nuclear pore"/>
    <property type="evidence" value="ECO:0007669"/>
    <property type="project" value="InterPro"/>
</dbReference>
<reference evidence="1 2" key="1">
    <citation type="submission" date="2020-06" db="EMBL/GenBank/DDBJ databases">
        <title>Transcriptomic and genomic resources for Thalictrum thalictroides and T. hernandezii: Facilitating candidate gene discovery in an emerging model plant lineage.</title>
        <authorList>
            <person name="Arias T."/>
            <person name="Riano-Pachon D.M."/>
            <person name="Di Stilio V.S."/>
        </authorList>
    </citation>
    <scope>NUCLEOTIDE SEQUENCE [LARGE SCALE GENOMIC DNA]</scope>
    <source>
        <strain evidence="2">cv. WT478/WT964</strain>
        <tissue evidence="1">Leaves</tissue>
    </source>
</reference>
<gene>
    <name evidence="1" type="ORF">FRX31_031262</name>
</gene>
<proteinExistence type="predicted"/>
<dbReference type="Proteomes" id="UP000554482">
    <property type="component" value="Unassembled WGS sequence"/>
</dbReference>
<evidence type="ECO:0000313" key="1">
    <source>
        <dbReference type="EMBL" id="KAF5179150.1"/>
    </source>
</evidence>
<dbReference type="PANTHER" id="PTHR31431">
    <property type="entry name" value="NUCLEOPORIN NUP188 HOMOLOG"/>
    <property type="match status" value="1"/>
</dbReference>
<organism evidence="1 2">
    <name type="scientific">Thalictrum thalictroides</name>
    <name type="common">Rue-anemone</name>
    <name type="synonym">Anemone thalictroides</name>
    <dbReference type="NCBI Taxonomy" id="46969"/>
    <lineage>
        <taxon>Eukaryota</taxon>
        <taxon>Viridiplantae</taxon>
        <taxon>Streptophyta</taxon>
        <taxon>Embryophyta</taxon>
        <taxon>Tracheophyta</taxon>
        <taxon>Spermatophyta</taxon>
        <taxon>Magnoliopsida</taxon>
        <taxon>Ranunculales</taxon>
        <taxon>Ranunculaceae</taxon>
        <taxon>Thalictroideae</taxon>
        <taxon>Thalictrum</taxon>
    </lineage>
</organism>